<evidence type="ECO:0000313" key="8">
    <source>
        <dbReference type="EMBL" id="RMZ66815.1"/>
    </source>
</evidence>
<feature type="transmembrane region" description="Helical" evidence="6">
    <location>
        <begin position="370"/>
        <end position="388"/>
    </location>
</feature>
<feature type="transmembrane region" description="Helical" evidence="6">
    <location>
        <begin position="446"/>
        <end position="464"/>
    </location>
</feature>
<dbReference type="FunFam" id="1.20.1250.20:FF:000078">
    <property type="entry name" value="MFS maltose transporter, putative"/>
    <property type="match status" value="1"/>
</dbReference>
<feature type="domain" description="Major facilitator superfamily (MFS) profile" evidence="7">
    <location>
        <begin position="27"/>
        <end position="468"/>
    </location>
</feature>
<feature type="transmembrane region" description="Helical" evidence="6">
    <location>
        <begin position="409"/>
        <end position="434"/>
    </location>
</feature>
<dbReference type="InterPro" id="IPR050360">
    <property type="entry name" value="MFS_Sugar_Transporters"/>
</dbReference>
<dbReference type="AlphaFoldDB" id="A0A3M7LX60"/>
<feature type="transmembrane region" description="Helical" evidence="6">
    <location>
        <begin position="126"/>
        <end position="147"/>
    </location>
</feature>
<evidence type="ECO:0000256" key="2">
    <source>
        <dbReference type="ARBA" id="ARBA00010992"/>
    </source>
</evidence>
<keyword evidence="8" id="KW-0762">Sugar transport</keyword>
<keyword evidence="5 6" id="KW-0472">Membrane</keyword>
<feature type="transmembrane region" description="Helical" evidence="6">
    <location>
        <begin position="74"/>
        <end position="95"/>
    </location>
</feature>
<sequence length="513" mass="57168">MPGIRYLQYKMKQHQTTLWANRKCLLVCSAVAIASMQYGIDTTAIGGLQAMPGFLMVFGYKNPTSPLGYGIDQLMNSLLNLGSCISAIFAGAFGMRFGRRKGLWLACVICLAAVSVQISSTSKAGLYAGRLLLGFANAFFVVFFTIYCSEVAPAHLREIMVGMFSFYITFGIIIGSIIDNYSKAHIDKLVYQIPLACMYIVPVLLSIALFFVPESPRWLLHHGNYEPARRSLERLRFDHGEALELEWAEMVRGVVEEQRLSRTSGFMDLFRGSDLRRTILCWGTIASQSASGVWFFVAYQTYFFAIAGITKAFEYTIMDSCLGFFSVQLGLYSMNKLFGRRTTMIAGATACGLCELACGIASSISPGSKATGNVLVAFTALFFFFFYNTGVGVATTPLSTELVSSRLRVWTVGSANALGYFLAWLTGFCSPSFINPKNLNWGPKYMYVWAGSNFLCVIWFYFFLPETKARSLEELDEIFEAGVPARNFKQYTCRIVEEAKQDVFGHVQIEMKI</sequence>
<evidence type="ECO:0000256" key="5">
    <source>
        <dbReference type="ARBA" id="ARBA00023136"/>
    </source>
</evidence>
<keyword evidence="4 6" id="KW-1133">Transmembrane helix</keyword>
<dbReference type="InterPro" id="IPR036259">
    <property type="entry name" value="MFS_trans_sf"/>
</dbReference>
<feature type="transmembrane region" description="Helical" evidence="6">
    <location>
        <begin position="190"/>
        <end position="212"/>
    </location>
</feature>
<dbReference type="InterPro" id="IPR020846">
    <property type="entry name" value="MFS_dom"/>
</dbReference>
<accession>A0A3M7LX60</accession>
<comment type="similarity">
    <text evidence="2">Belongs to the major facilitator superfamily. Sugar transporter (TC 2.A.1.1) family.</text>
</comment>
<comment type="subcellular location">
    <subcellularLocation>
        <location evidence="1">Membrane</location>
        <topology evidence="1">Multi-pass membrane protein</topology>
    </subcellularLocation>
</comment>
<proteinExistence type="inferred from homology"/>
<dbReference type="PANTHER" id="PTHR48022:SF10">
    <property type="entry name" value="MAJOR FACILITATOR SUPERFAMILY (MFS) PROFILE DOMAIN-CONTAINING PROTEIN"/>
    <property type="match status" value="1"/>
</dbReference>
<evidence type="ECO:0000256" key="4">
    <source>
        <dbReference type="ARBA" id="ARBA00022989"/>
    </source>
</evidence>
<dbReference type="GO" id="GO:0005351">
    <property type="term" value="F:carbohydrate:proton symporter activity"/>
    <property type="evidence" value="ECO:0007669"/>
    <property type="project" value="TreeGrafter"/>
</dbReference>
<name>A0A3M7LX60_9PLEO</name>
<evidence type="ECO:0000259" key="7">
    <source>
        <dbReference type="PROSITE" id="PS50850"/>
    </source>
</evidence>
<protein>
    <submittedName>
        <fullName evidence="8">Sugar transporter</fullName>
    </submittedName>
</protein>
<dbReference type="Pfam" id="PF00083">
    <property type="entry name" value="Sugar_tr"/>
    <property type="match status" value="1"/>
</dbReference>
<feature type="transmembrane region" description="Helical" evidence="6">
    <location>
        <begin position="312"/>
        <end position="332"/>
    </location>
</feature>
<dbReference type="EMBL" id="KE747809">
    <property type="protein sequence ID" value="RMZ66815.1"/>
    <property type="molecule type" value="Genomic_DNA"/>
</dbReference>
<dbReference type="PANTHER" id="PTHR48022">
    <property type="entry name" value="PLASTIDIC GLUCOSE TRANSPORTER 4"/>
    <property type="match status" value="1"/>
</dbReference>
<organism evidence="8 9">
    <name type="scientific">Pyrenophora seminiperda CCB06</name>
    <dbReference type="NCBI Taxonomy" id="1302712"/>
    <lineage>
        <taxon>Eukaryota</taxon>
        <taxon>Fungi</taxon>
        <taxon>Dikarya</taxon>
        <taxon>Ascomycota</taxon>
        <taxon>Pezizomycotina</taxon>
        <taxon>Dothideomycetes</taxon>
        <taxon>Pleosporomycetidae</taxon>
        <taxon>Pleosporales</taxon>
        <taxon>Pleosporineae</taxon>
        <taxon>Pleosporaceae</taxon>
        <taxon>Pyrenophora</taxon>
    </lineage>
</organism>
<feature type="transmembrane region" description="Helical" evidence="6">
    <location>
        <begin position="279"/>
        <end position="300"/>
    </location>
</feature>
<keyword evidence="3 6" id="KW-0812">Transmembrane</keyword>
<evidence type="ECO:0000256" key="1">
    <source>
        <dbReference type="ARBA" id="ARBA00004141"/>
    </source>
</evidence>
<evidence type="ECO:0000256" key="3">
    <source>
        <dbReference type="ARBA" id="ARBA00022692"/>
    </source>
</evidence>
<reference evidence="8 9" key="1">
    <citation type="journal article" date="2014" name="PLoS ONE">
        <title>De novo Genome Assembly of the Fungal Plant Pathogen Pyrenophora semeniperda.</title>
        <authorList>
            <person name="Soliai M.M."/>
            <person name="Meyer S.E."/>
            <person name="Udall J.A."/>
            <person name="Elzinga D.E."/>
            <person name="Hermansen R.A."/>
            <person name="Bodily P.M."/>
            <person name="Hart A.A."/>
            <person name="Coleman C.E."/>
        </authorList>
    </citation>
    <scope>NUCLEOTIDE SEQUENCE [LARGE SCALE GENOMIC DNA]</scope>
    <source>
        <strain evidence="8 9">CCB06</strain>
        <tissue evidence="8">Mycelium</tissue>
    </source>
</reference>
<evidence type="ECO:0000313" key="9">
    <source>
        <dbReference type="Proteomes" id="UP000265663"/>
    </source>
</evidence>
<gene>
    <name evidence="8" type="ORF">GMOD_00002183</name>
</gene>
<feature type="transmembrane region" description="Helical" evidence="6">
    <location>
        <begin position="344"/>
        <end position="364"/>
    </location>
</feature>
<feature type="transmembrane region" description="Helical" evidence="6">
    <location>
        <begin position="159"/>
        <end position="178"/>
    </location>
</feature>
<dbReference type="Gene3D" id="1.20.1250.20">
    <property type="entry name" value="MFS general substrate transporter like domains"/>
    <property type="match status" value="1"/>
</dbReference>
<dbReference type="GO" id="GO:0016020">
    <property type="term" value="C:membrane"/>
    <property type="evidence" value="ECO:0007669"/>
    <property type="project" value="UniProtKB-SubCell"/>
</dbReference>
<feature type="transmembrane region" description="Helical" evidence="6">
    <location>
        <begin position="102"/>
        <end position="120"/>
    </location>
</feature>
<dbReference type="PROSITE" id="PS50850">
    <property type="entry name" value="MFS"/>
    <property type="match status" value="1"/>
</dbReference>
<evidence type="ECO:0000256" key="6">
    <source>
        <dbReference type="SAM" id="Phobius"/>
    </source>
</evidence>
<dbReference type="SUPFAM" id="SSF103473">
    <property type="entry name" value="MFS general substrate transporter"/>
    <property type="match status" value="1"/>
</dbReference>
<keyword evidence="8" id="KW-0813">Transport</keyword>
<dbReference type="Proteomes" id="UP000265663">
    <property type="component" value="Unassembled WGS sequence"/>
</dbReference>
<dbReference type="OrthoDB" id="6612291at2759"/>
<keyword evidence="9" id="KW-1185">Reference proteome</keyword>
<dbReference type="InterPro" id="IPR005828">
    <property type="entry name" value="MFS_sugar_transport-like"/>
</dbReference>